<keyword evidence="2" id="KW-0472">Membrane</keyword>
<feature type="compositionally biased region" description="Basic and acidic residues" evidence="1">
    <location>
        <begin position="52"/>
        <end position="79"/>
    </location>
</feature>
<gene>
    <name evidence="3" type="ORF">PI23P_07565</name>
</gene>
<dbReference type="Proteomes" id="UP000003053">
    <property type="component" value="Unassembled WGS sequence"/>
</dbReference>
<keyword evidence="2" id="KW-1133">Transmembrane helix</keyword>
<evidence type="ECO:0000313" key="4">
    <source>
        <dbReference type="Proteomes" id="UP000003053"/>
    </source>
</evidence>
<keyword evidence="4" id="KW-1185">Reference proteome</keyword>
<dbReference type="HOGENOM" id="CLU_157095_0_1_10"/>
<keyword evidence="2" id="KW-0812">Transmembrane</keyword>
<comment type="caution">
    <text evidence="3">The sequence shown here is derived from an EMBL/GenBank/DDBJ whole genome shotgun (WGS) entry which is preliminary data.</text>
</comment>
<dbReference type="OrthoDB" id="1123055at2"/>
<accession>A4BZ72</accession>
<dbReference type="AlphaFoldDB" id="A4BZ72"/>
<proteinExistence type="predicted"/>
<dbReference type="RefSeq" id="WP_004570133.1">
    <property type="nucleotide sequence ID" value="NZ_CH724148.1"/>
</dbReference>
<reference evidence="3 4" key="1">
    <citation type="submission" date="2006-02" db="EMBL/GenBank/DDBJ databases">
        <authorList>
            <person name="Murray A."/>
            <person name="Staley J."/>
            <person name="Ferriera S."/>
            <person name="Johnson J."/>
            <person name="Kravitz S."/>
            <person name="Halpern A."/>
            <person name="Remington K."/>
            <person name="Beeson K."/>
            <person name="Tran B."/>
            <person name="Rogers Y.-H."/>
            <person name="Friedman R."/>
            <person name="Venter J.C."/>
        </authorList>
    </citation>
    <scope>NUCLEOTIDE SEQUENCE [LARGE SCALE GENOMIC DNA]</scope>
    <source>
        <strain evidence="3 4">23-P</strain>
    </source>
</reference>
<protein>
    <recommendedName>
        <fullName evidence="5">DUF4834 domain-containing protein</fullName>
    </recommendedName>
</protein>
<dbReference type="InterPro" id="IPR032272">
    <property type="entry name" value="DUF4834"/>
</dbReference>
<dbReference type="EMBL" id="AAOG01000002">
    <property type="protein sequence ID" value="EAR12465.1"/>
    <property type="molecule type" value="Genomic_DNA"/>
</dbReference>
<feature type="transmembrane region" description="Helical" evidence="2">
    <location>
        <begin position="12"/>
        <end position="31"/>
    </location>
</feature>
<dbReference type="Pfam" id="PF16118">
    <property type="entry name" value="DUF4834"/>
    <property type="match status" value="1"/>
</dbReference>
<feature type="region of interest" description="Disordered" evidence="1">
    <location>
        <begin position="44"/>
        <end position="79"/>
    </location>
</feature>
<dbReference type="STRING" id="313594.PI23P_07565"/>
<evidence type="ECO:0000256" key="2">
    <source>
        <dbReference type="SAM" id="Phobius"/>
    </source>
</evidence>
<evidence type="ECO:0000256" key="1">
    <source>
        <dbReference type="SAM" id="MobiDB-lite"/>
    </source>
</evidence>
<evidence type="ECO:0008006" key="5">
    <source>
        <dbReference type="Google" id="ProtNLM"/>
    </source>
</evidence>
<sequence length="89" mass="10217">MFLGLLKTISYLLLFYYGFKFLARLFAPFLIKKATDTIKKKAAQQYGGQQRRQQEEAVKEGETIIDKKPGSAQESKKSVGDYVDFEEID</sequence>
<organism evidence="3 4">
    <name type="scientific">Polaribacter irgensii 23-P</name>
    <dbReference type="NCBI Taxonomy" id="313594"/>
    <lineage>
        <taxon>Bacteria</taxon>
        <taxon>Pseudomonadati</taxon>
        <taxon>Bacteroidota</taxon>
        <taxon>Flavobacteriia</taxon>
        <taxon>Flavobacteriales</taxon>
        <taxon>Flavobacteriaceae</taxon>
    </lineage>
</organism>
<dbReference type="eggNOG" id="ENOG5032ZJC">
    <property type="taxonomic scope" value="Bacteria"/>
</dbReference>
<evidence type="ECO:0000313" key="3">
    <source>
        <dbReference type="EMBL" id="EAR12465.1"/>
    </source>
</evidence>
<name>A4BZ72_9FLAO</name>